<evidence type="ECO:0008006" key="5">
    <source>
        <dbReference type="Google" id="ProtNLM"/>
    </source>
</evidence>
<gene>
    <name evidence="3" type="primary">Contig13573.g677</name>
    <name evidence="3" type="ORF">STYLEM_263</name>
</gene>
<name>A0A077ZPM3_STYLE</name>
<feature type="compositionally biased region" description="Polar residues" evidence="2">
    <location>
        <begin position="540"/>
        <end position="561"/>
    </location>
</feature>
<dbReference type="Proteomes" id="UP000039865">
    <property type="component" value="Unassembled WGS sequence"/>
</dbReference>
<feature type="coiled-coil region" evidence="1">
    <location>
        <begin position="763"/>
        <end position="790"/>
    </location>
</feature>
<feature type="region of interest" description="Disordered" evidence="2">
    <location>
        <begin position="731"/>
        <end position="759"/>
    </location>
</feature>
<evidence type="ECO:0000256" key="1">
    <source>
        <dbReference type="SAM" id="Coils"/>
    </source>
</evidence>
<evidence type="ECO:0000313" key="4">
    <source>
        <dbReference type="Proteomes" id="UP000039865"/>
    </source>
</evidence>
<feature type="region of interest" description="Disordered" evidence="2">
    <location>
        <begin position="540"/>
        <end position="566"/>
    </location>
</feature>
<feature type="region of interest" description="Disordered" evidence="2">
    <location>
        <begin position="216"/>
        <end position="274"/>
    </location>
</feature>
<dbReference type="InParanoid" id="A0A077ZPM3"/>
<accession>A0A077ZPM3</accession>
<evidence type="ECO:0000256" key="2">
    <source>
        <dbReference type="SAM" id="MobiDB-lite"/>
    </source>
</evidence>
<proteinExistence type="predicted"/>
<keyword evidence="4" id="KW-1185">Reference proteome</keyword>
<dbReference type="AlphaFoldDB" id="A0A077ZPM3"/>
<feature type="coiled-coil region" evidence="1">
    <location>
        <begin position="647"/>
        <end position="702"/>
    </location>
</feature>
<keyword evidence="1" id="KW-0175">Coiled coil</keyword>
<dbReference type="OrthoDB" id="327118at2759"/>
<feature type="compositionally biased region" description="Basic residues" evidence="2">
    <location>
        <begin position="249"/>
        <end position="263"/>
    </location>
</feature>
<reference evidence="3 4" key="1">
    <citation type="submission" date="2014-06" db="EMBL/GenBank/DDBJ databases">
        <authorList>
            <person name="Swart Estienne"/>
        </authorList>
    </citation>
    <scope>NUCLEOTIDE SEQUENCE [LARGE SCALE GENOMIC DNA]</scope>
    <source>
        <strain evidence="3 4">130c</strain>
    </source>
</reference>
<sequence length="997" mass="112836">MLQGKEPQQRGNLINPNLIDPHFDQKLAPYMESKLVHLTKLGNNTKIVVVKKKGPQQSFNSNQSTTVNTIPSGNFKQPVFLNSSAQSISNPINSLYQSHSQQRSVIDEYQNSLLNNSNSINLRDLNSKVQTQSLQNSRSITPMKPVSQLKFGQSPVPVNAQSTNSSFQSSLVNQNGFIHVGGHQMININENPIFKTSPEQVKRSDFNKTINFTKQVGFNNDSMNQPQNKQSFQGNTSSSLEKIEEVRKLNSKRQFQIKKGSKSRSKDKALNSPSYMTNCGKSVVSLFSQNSGKTNHSAPLNNSNTFSDSPKYQSKFAQKNEQILNDKAKVNKIKLKKKIRPSSSLSPGNVNIQVNKNKDKMNMTGGFNFHPANQISNLKERSNSKDSIKKVIPIKNIKFPNKKSNQNNSQSCLPKPPLHKKNFFGDQQEQPSFANGSTAEALLKMADERLATIELELNQNKGPGKSLKNSQSADAKIKQILMKPQANTTHPQKQEIQTNFNLSFNNSFNTSYNNNNGSGNTVVPPQNNIDRNQVMAFSSSSTQPNMSRAKSACNNSQSNESAENKPEYQGFFTADAIYLEKQLTNRLLEASDNEGKKMQAFTQTFNEIIKRDKNFGSLLMKIKQAYDEYIAKSQMSSQASPVSKPSYEELLAKINTQELDIKNQKAKYDELQKSFNSIKEELEDKKKALEQMLVENERLNGQYESFKVSHVNINKSASISDTFKSLQLSNSSRQGVVSQNHNQNKSNTQNLLGSNNAKNKGSRKQLLADLNALVNQNMELNQMCQQLHNEVSYFKLREKKIMYLVYLLQNKGYPVNQIFEQEVKCIPTLRFQEFLDNNPDLEEQMHAELDDDTKNMFSFRSDDSFERLVIGPALLRKRPSFVPPLSFEGFPEYESSSDEEQQQPIDQNQMNQMANPQYYQESLKYIENFYNKYATQLNQNQSQSSQLGKQSYEFSNSIGGGGRFDNYSSCQQISYQDSLSRDEDADDEIREQIAHAC</sequence>
<evidence type="ECO:0000313" key="3">
    <source>
        <dbReference type="EMBL" id="CDW71320.1"/>
    </source>
</evidence>
<protein>
    <recommendedName>
        <fullName evidence="5">Translin-associated factor X-interacting protein 1 N-terminal domain-containing protein</fullName>
    </recommendedName>
</protein>
<dbReference type="EMBL" id="CCKQ01000260">
    <property type="protein sequence ID" value="CDW71320.1"/>
    <property type="molecule type" value="Genomic_DNA"/>
</dbReference>
<feature type="compositionally biased region" description="Polar residues" evidence="2">
    <location>
        <begin position="216"/>
        <end position="240"/>
    </location>
</feature>
<organism evidence="3 4">
    <name type="scientific">Stylonychia lemnae</name>
    <name type="common">Ciliate</name>
    <dbReference type="NCBI Taxonomy" id="5949"/>
    <lineage>
        <taxon>Eukaryota</taxon>
        <taxon>Sar</taxon>
        <taxon>Alveolata</taxon>
        <taxon>Ciliophora</taxon>
        <taxon>Intramacronucleata</taxon>
        <taxon>Spirotrichea</taxon>
        <taxon>Stichotrichia</taxon>
        <taxon>Sporadotrichida</taxon>
        <taxon>Oxytrichidae</taxon>
        <taxon>Stylonychinae</taxon>
        <taxon>Stylonychia</taxon>
    </lineage>
</organism>